<accession>W9RUR5</accession>
<organism evidence="2 3">
    <name type="scientific">Morus notabilis</name>
    <dbReference type="NCBI Taxonomy" id="981085"/>
    <lineage>
        <taxon>Eukaryota</taxon>
        <taxon>Viridiplantae</taxon>
        <taxon>Streptophyta</taxon>
        <taxon>Embryophyta</taxon>
        <taxon>Tracheophyta</taxon>
        <taxon>Spermatophyta</taxon>
        <taxon>Magnoliopsida</taxon>
        <taxon>eudicotyledons</taxon>
        <taxon>Gunneridae</taxon>
        <taxon>Pentapetalae</taxon>
        <taxon>rosids</taxon>
        <taxon>fabids</taxon>
        <taxon>Rosales</taxon>
        <taxon>Moraceae</taxon>
        <taxon>Moreae</taxon>
        <taxon>Morus</taxon>
    </lineage>
</organism>
<evidence type="ECO:0000256" key="1">
    <source>
        <dbReference type="SAM" id="MobiDB-lite"/>
    </source>
</evidence>
<reference evidence="3" key="1">
    <citation type="submission" date="2013-01" db="EMBL/GenBank/DDBJ databases">
        <title>Draft Genome Sequence of a Mulberry Tree, Morus notabilis C.K. Schneid.</title>
        <authorList>
            <person name="He N."/>
            <person name="Zhao S."/>
        </authorList>
    </citation>
    <scope>NUCLEOTIDE SEQUENCE</scope>
</reference>
<keyword evidence="3" id="KW-1185">Reference proteome</keyword>
<evidence type="ECO:0000313" key="2">
    <source>
        <dbReference type="EMBL" id="EXB96860.1"/>
    </source>
</evidence>
<feature type="region of interest" description="Disordered" evidence="1">
    <location>
        <begin position="1"/>
        <end position="71"/>
    </location>
</feature>
<name>W9RUR5_9ROSA</name>
<protein>
    <submittedName>
        <fullName evidence="2">Uncharacterized protein</fullName>
    </submittedName>
</protein>
<dbReference type="Proteomes" id="UP000030645">
    <property type="component" value="Unassembled WGS sequence"/>
</dbReference>
<gene>
    <name evidence="2" type="ORF">L484_016633</name>
</gene>
<dbReference type="AlphaFoldDB" id="W9RUR5"/>
<evidence type="ECO:0000313" key="3">
    <source>
        <dbReference type="Proteomes" id="UP000030645"/>
    </source>
</evidence>
<sequence>MTQPMRGPRGKEEGFESQAVKLSKRDHQMAANRKKHQPCQKKPPAVRIEPPQRPSHPTLTVLENASQTFSF</sequence>
<proteinExistence type="predicted"/>
<dbReference type="EMBL" id="KE345251">
    <property type="protein sequence ID" value="EXB96860.1"/>
    <property type="molecule type" value="Genomic_DNA"/>
</dbReference>
<feature type="compositionally biased region" description="Polar residues" evidence="1">
    <location>
        <begin position="55"/>
        <end position="71"/>
    </location>
</feature>